<dbReference type="AlphaFoldDB" id="X7ZYB8"/>
<reference evidence="2" key="1">
    <citation type="submission" date="2014-01" db="EMBL/GenBank/DDBJ databases">
        <authorList>
            <person name="Brown-Elliot B."/>
            <person name="Wallace R."/>
            <person name="Lenaerts A."/>
            <person name="Ordway D."/>
            <person name="DeGroote M.A."/>
            <person name="Parker T."/>
            <person name="Sizemore C."/>
            <person name="Tallon L.J."/>
            <person name="Sadzewicz L.K."/>
            <person name="Sengamalay N."/>
            <person name="Fraser C.M."/>
            <person name="Hine E."/>
            <person name="Shefchek K.A."/>
            <person name="Das S.P."/>
            <person name="Tettelin H."/>
        </authorList>
    </citation>
    <scope>NUCLEOTIDE SEQUENCE [LARGE SCALE GENOMIC DNA]</scope>
    <source>
        <strain evidence="2">4042</strain>
    </source>
</reference>
<evidence type="ECO:0000313" key="2">
    <source>
        <dbReference type="EMBL" id="EUA23703.1"/>
    </source>
</evidence>
<evidence type="ECO:0000256" key="1">
    <source>
        <dbReference type="SAM" id="MobiDB-lite"/>
    </source>
</evidence>
<protein>
    <submittedName>
        <fullName evidence="2">Uncharacterized protein</fullName>
    </submittedName>
</protein>
<gene>
    <name evidence="2" type="ORF">I553_5066</name>
</gene>
<sequence length="53" mass="6020">MGSAVGKKLRGLRPWQRGRQVHDDKVGEWALGSQGARRHDRSSEKPRDVDRPV</sequence>
<accession>X7ZYB8</accession>
<feature type="region of interest" description="Disordered" evidence="1">
    <location>
        <begin position="1"/>
        <end position="53"/>
    </location>
</feature>
<name>X7ZYB8_MYCXE</name>
<proteinExistence type="predicted"/>
<comment type="caution">
    <text evidence="2">The sequence shown here is derived from an EMBL/GenBank/DDBJ whole genome shotgun (WGS) entry which is preliminary data.</text>
</comment>
<organism evidence="2">
    <name type="scientific">Mycobacterium xenopi 4042</name>
    <dbReference type="NCBI Taxonomy" id="1299334"/>
    <lineage>
        <taxon>Bacteria</taxon>
        <taxon>Bacillati</taxon>
        <taxon>Actinomycetota</taxon>
        <taxon>Actinomycetes</taxon>
        <taxon>Mycobacteriales</taxon>
        <taxon>Mycobacteriaceae</taxon>
        <taxon>Mycobacterium</taxon>
    </lineage>
</organism>
<feature type="compositionally biased region" description="Basic and acidic residues" evidence="1">
    <location>
        <begin position="41"/>
        <end position="53"/>
    </location>
</feature>
<dbReference type="EMBL" id="JAOB01000069">
    <property type="protein sequence ID" value="EUA23703.1"/>
    <property type="molecule type" value="Genomic_DNA"/>
</dbReference>